<evidence type="ECO:0000256" key="5">
    <source>
        <dbReference type="ARBA" id="ARBA00022692"/>
    </source>
</evidence>
<feature type="domain" description="Tripartite ATP-independent periplasmic transporters DctQ component" evidence="9">
    <location>
        <begin position="27"/>
        <end position="157"/>
    </location>
</feature>
<keyword evidence="2" id="KW-0813">Transport</keyword>
<dbReference type="InterPro" id="IPR055348">
    <property type="entry name" value="DctQ"/>
</dbReference>
<protein>
    <submittedName>
        <fullName evidence="10">Tripartite ATP-independent transporter DctQ subunit</fullName>
    </submittedName>
</protein>
<accession>A0A652YQF0</accession>
<evidence type="ECO:0000256" key="2">
    <source>
        <dbReference type="ARBA" id="ARBA00022448"/>
    </source>
</evidence>
<keyword evidence="7" id="KW-0472">Membrane</keyword>
<dbReference type="PANTHER" id="PTHR35011">
    <property type="entry name" value="2,3-DIKETO-L-GULONATE TRAP TRANSPORTER SMALL PERMEASE PROTEIN YIAM"/>
    <property type="match status" value="1"/>
</dbReference>
<evidence type="ECO:0000313" key="10">
    <source>
        <dbReference type="EMBL" id="TYQ04761.1"/>
    </source>
</evidence>
<comment type="caution">
    <text evidence="10">The sequence shown here is derived from an EMBL/GenBank/DDBJ whole genome shotgun (WGS) entry which is preliminary data.</text>
</comment>
<evidence type="ECO:0000256" key="7">
    <source>
        <dbReference type="ARBA" id="ARBA00023136"/>
    </source>
</evidence>
<evidence type="ECO:0000256" key="3">
    <source>
        <dbReference type="ARBA" id="ARBA00022475"/>
    </source>
</evidence>
<gene>
    <name evidence="10" type="ORF">FNL38_103111</name>
</gene>
<dbReference type="Pfam" id="PF04290">
    <property type="entry name" value="DctQ"/>
    <property type="match status" value="1"/>
</dbReference>
<keyword evidence="4" id="KW-0997">Cell inner membrane</keyword>
<evidence type="ECO:0000256" key="1">
    <source>
        <dbReference type="ARBA" id="ARBA00004429"/>
    </source>
</evidence>
<dbReference type="AlphaFoldDB" id="A0A652YQF0"/>
<evidence type="ECO:0000256" key="4">
    <source>
        <dbReference type="ARBA" id="ARBA00022519"/>
    </source>
</evidence>
<dbReference type="InterPro" id="IPR007387">
    <property type="entry name" value="TRAP_DctQ"/>
</dbReference>
<evidence type="ECO:0000256" key="8">
    <source>
        <dbReference type="ARBA" id="ARBA00038436"/>
    </source>
</evidence>
<proteinExistence type="inferred from homology"/>
<sequence>MSASSAGRESRLLLLIEVPAVIATFVMMVHIAANALLRSLGGNPINHTLELTQYWYVPIIALLGFVAAQARNEHIVADLIFDKLPEVTRRWVLGFGYVVTAVVMAGFAWYGWEEALHSAKIGDTAGVSTLISWPVAFLVPLVFASLTVQFGYVAYRAVMHPNTVEELIAAKVADDERLREAKPPHTPDSEVEA</sequence>
<keyword evidence="3" id="KW-1003">Cell membrane</keyword>
<comment type="subcellular location">
    <subcellularLocation>
        <location evidence="1">Cell inner membrane</location>
        <topology evidence="1">Multi-pass membrane protein</topology>
    </subcellularLocation>
</comment>
<reference evidence="10" key="1">
    <citation type="submission" date="2019-07" db="EMBL/GenBank/DDBJ databases">
        <title>Genomic Encyclopedia of Type Strains, Phase IV (KMG-IV): sequencing the most valuable type-strain genomes for metagenomic binning, comparative biology and taxonomic classification.</title>
        <authorList>
            <person name="Goeker M."/>
        </authorList>
    </citation>
    <scope>NUCLEOTIDE SEQUENCE</scope>
    <source>
        <strain evidence="10">DSM 44596</strain>
    </source>
</reference>
<name>A0A652YQF0_NOCGL</name>
<evidence type="ECO:0000259" key="9">
    <source>
        <dbReference type="Pfam" id="PF04290"/>
    </source>
</evidence>
<comment type="similarity">
    <text evidence="8">Belongs to the TRAP transporter small permease family.</text>
</comment>
<organism evidence="10">
    <name type="scientific">Nocardia globerula</name>
    <dbReference type="NCBI Taxonomy" id="1818"/>
    <lineage>
        <taxon>Bacteria</taxon>
        <taxon>Bacillati</taxon>
        <taxon>Actinomycetota</taxon>
        <taxon>Actinomycetes</taxon>
        <taxon>Mycobacteriales</taxon>
        <taxon>Nocardiaceae</taxon>
        <taxon>Nocardia</taxon>
    </lineage>
</organism>
<dbReference type="EMBL" id="VNIQ01000003">
    <property type="protein sequence ID" value="TYQ04761.1"/>
    <property type="molecule type" value="Genomic_DNA"/>
</dbReference>
<keyword evidence="6" id="KW-1133">Transmembrane helix</keyword>
<dbReference type="GO" id="GO:0005886">
    <property type="term" value="C:plasma membrane"/>
    <property type="evidence" value="ECO:0007669"/>
    <property type="project" value="UniProtKB-SubCell"/>
</dbReference>
<keyword evidence="5" id="KW-0812">Transmembrane</keyword>
<evidence type="ECO:0000256" key="6">
    <source>
        <dbReference type="ARBA" id="ARBA00022989"/>
    </source>
</evidence>